<feature type="domain" description="Nudix hydrolase" evidence="4">
    <location>
        <begin position="14"/>
        <end position="147"/>
    </location>
</feature>
<evidence type="ECO:0000313" key="6">
    <source>
        <dbReference type="Proteomes" id="UP000719942"/>
    </source>
</evidence>
<evidence type="ECO:0000259" key="4">
    <source>
        <dbReference type="PROSITE" id="PS51462"/>
    </source>
</evidence>
<accession>A0ABS7DLR7</accession>
<dbReference type="Proteomes" id="UP000719942">
    <property type="component" value="Unassembled WGS sequence"/>
</dbReference>
<evidence type="ECO:0000313" key="5">
    <source>
        <dbReference type="EMBL" id="MBW7572235.1"/>
    </source>
</evidence>
<dbReference type="SUPFAM" id="SSF55811">
    <property type="entry name" value="Nudix"/>
    <property type="match status" value="1"/>
</dbReference>
<dbReference type="PRINTS" id="PR00502">
    <property type="entry name" value="NUDIXFAMILY"/>
</dbReference>
<keyword evidence="2 3" id="KW-0378">Hydrolase</keyword>
<dbReference type="CDD" id="cd04665">
    <property type="entry name" value="NUDIX_RppH"/>
    <property type="match status" value="1"/>
</dbReference>
<reference evidence="5 6" key="1">
    <citation type="submission" date="2021-03" db="EMBL/GenBank/DDBJ databases">
        <title>Caproiciproducens sp. nov. isolated from feces of cow.</title>
        <authorList>
            <person name="Choi J.-Y."/>
        </authorList>
    </citation>
    <scope>NUCLEOTIDE SEQUENCE [LARGE SCALE GENOMIC DNA]</scope>
    <source>
        <strain evidence="5 6">AGMB10547</strain>
    </source>
</reference>
<dbReference type="PANTHER" id="PTHR43736">
    <property type="entry name" value="ADP-RIBOSE PYROPHOSPHATASE"/>
    <property type="match status" value="1"/>
</dbReference>
<dbReference type="EMBL" id="JAGFNZ010000002">
    <property type="protein sequence ID" value="MBW7572235.1"/>
    <property type="molecule type" value="Genomic_DNA"/>
</dbReference>
<dbReference type="Gene3D" id="3.90.79.10">
    <property type="entry name" value="Nucleoside Triphosphate Pyrophosphohydrolase"/>
    <property type="match status" value="1"/>
</dbReference>
<evidence type="ECO:0000256" key="3">
    <source>
        <dbReference type="RuleBase" id="RU003476"/>
    </source>
</evidence>
<dbReference type="RefSeq" id="WP_219964652.1">
    <property type="nucleotide sequence ID" value="NZ_JAGFNZ010000002.1"/>
</dbReference>
<dbReference type="PANTHER" id="PTHR43736:SF1">
    <property type="entry name" value="DIHYDRONEOPTERIN TRIPHOSPHATE DIPHOSPHATASE"/>
    <property type="match status" value="1"/>
</dbReference>
<comment type="similarity">
    <text evidence="1 3">Belongs to the Nudix hydrolase family.</text>
</comment>
<gene>
    <name evidence="5" type="ORF">J5W02_05355</name>
</gene>
<dbReference type="InterPro" id="IPR000086">
    <property type="entry name" value="NUDIX_hydrolase_dom"/>
</dbReference>
<dbReference type="InterPro" id="IPR015797">
    <property type="entry name" value="NUDIX_hydrolase-like_dom_sf"/>
</dbReference>
<organism evidence="5 6">
    <name type="scientific">Caproiciproducens faecalis</name>
    <dbReference type="NCBI Taxonomy" id="2820301"/>
    <lineage>
        <taxon>Bacteria</taxon>
        <taxon>Bacillati</taxon>
        <taxon>Bacillota</taxon>
        <taxon>Clostridia</taxon>
        <taxon>Eubacteriales</taxon>
        <taxon>Acutalibacteraceae</taxon>
        <taxon>Caproiciproducens</taxon>
    </lineage>
</organism>
<dbReference type="InterPro" id="IPR020084">
    <property type="entry name" value="NUDIX_hydrolase_CS"/>
</dbReference>
<name>A0ABS7DLR7_9FIRM</name>
<dbReference type="InterPro" id="IPR014078">
    <property type="entry name" value="Nudix_YtkD"/>
</dbReference>
<evidence type="ECO:0000256" key="1">
    <source>
        <dbReference type="ARBA" id="ARBA00005582"/>
    </source>
</evidence>
<dbReference type="InterPro" id="IPR020476">
    <property type="entry name" value="Nudix_hydrolase"/>
</dbReference>
<dbReference type="PROSITE" id="PS00893">
    <property type="entry name" value="NUDIX_BOX"/>
    <property type="match status" value="1"/>
</dbReference>
<proteinExistence type="inferred from homology"/>
<dbReference type="Pfam" id="PF00293">
    <property type="entry name" value="NUDIX"/>
    <property type="match status" value="1"/>
</dbReference>
<keyword evidence="6" id="KW-1185">Reference proteome</keyword>
<dbReference type="PROSITE" id="PS51462">
    <property type="entry name" value="NUDIX"/>
    <property type="match status" value="1"/>
</dbReference>
<comment type="caution">
    <text evidence="5">The sequence shown here is derived from an EMBL/GenBank/DDBJ whole genome shotgun (WGS) entry which is preliminary data.</text>
</comment>
<evidence type="ECO:0000256" key="2">
    <source>
        <dbReference type="ARBA" id="ARBA00022801"/>
    </source>
</evidence>
<protein>
    <submittedName>
        <fullName evidence="5">NUDIX domain-containing protein</fullName>
    </submittedName>
</protein>
<sequence>MVKVGFHDLDYVKNDSLKYAVIAARMGEKWILCRHKERTTWEIPGGHRENGEDIHDTAKRELYEETGAVKFQIKPVCIYSVEGEDDLIHNAKPTYGMLFYAQVESLSDLPADMEMAEIQFCAALPQNLTYPQIQPVLWRWVVKNEKL</sequence>